<evidence type="ECO:0000256" key="1">
    <source>
        <dbReference type="ARBA" id="ARBA00022741"/>
    </source>
</evidence>
<evidence type="ECO:0000313" key="10">
    <source>
        <dbReference type="Proteomes" id="UP000444721"/>
    </source>
</evidence>
<comment type="function">
    <text evidence="5">RNA helicase.</text>
</comment>
<dbReference type="Pfam" id="PF00270">
    <property type="entry name" value="DEAD"/>
    <property type="match status" value="1"/>
</dbReference>
<protein>
    <recommendedName>
        <fullName evidence="5">ATP-dependent RNA helicase</fullName>
        <ecNumber evidence="5">3.6.4.13</ecNumber>
    </recommendedName>
</protein>
<comment type="domain">
    <text evidence="5">The Q motif is unique to and characteristic of the DEAD box family of RNA helicases and controls ATP binding and hydrolysis.</text>
</comment>
<evidence type="ECO:0000256" key="3">
    <source>
        <dbReference type="ARBA" id="ARBA00022840"/>
    </source>
</evidence>
<keyword evidence="5" id="KW-0347">Helicase</keyword>
<dbReference type="VEuPathDB" id="AmoebaDB:FDP41_001338"/>
<feature type="compositionally biased region" description="Acidic residues" evidence="6">
    <location>
        <begin position="154"/>
        <end position="166"/>
    </location>
</feature>
<feature type="domain" description="Helicase ATP-binding" evidence="7">
    <location>
        <begin position="249"/>
        <end position="451"/>
    </location>
</feature>
<dbReference type="InterPro" id="IPR014001">
    <property type="entry name" value="Helicase_ATP-bd"/>
</dbReference>
<evidence type="ECO:0000256" key="6">
    <source>
        <dbReference type="SAM" id="MobiDB-lite"/>
    </source>
</evidence>
<dbReference type="SMART" id="SM00490">
    <property type="entry name" value="HELICc"/>
    <property type="match status" value="1"/>
</dbReference>
<dbReference type="GO" id="GO:0003723">
    <property type="term" value="F:RNA binding"/>
    <property type="evidence" value="ECO:0007669"/>
    <property type="project" value="UniProtKB-UniRule"/>
</dbReference>
<dbReference type="PROSITE" id="PS51192">
    <property type="entry name" value="HELICASE_ATP_BIND_1"/>
    <property type="match status" value="1"/>
</dbReference>
<evidence type="ECO:0000259" key="7">
    <source>
        <dbReference type="PROSITE" id="PS51192"/>
    </source>
</evidence>
<reference evidence="9 10" key="1">
    <citation type="journal article" date="2019" name="Sci. Rep.">
        <title>Nanopore sequencing improves the draft genome of the human pathogenic amoeba Naegleria fowleri.</title>
        <authorList>
            <person name="Liechti N."/>
            <person name="Schurch N."/>
            <person name="Bruggmann R."/>
            <person name="Wittwer M."/>
        </authorList>
    </citation>
    <scope>NUCLEOTIDE SEQUENCE [LARGE SCALE GENOMIC DNA]</scope>
    <source>
        <strain evidence="9 10">ATCC 30894</strain>
    </source>
</reference>
<dbReference type="Proteomes" id="UP000444721">
    <property type="component" value="Unassembled WGS sequence"/>
</dbReference>
<feature type="domain" description="Helicase C-terminal" evidence="8">
    <location>
        <begin position="499"/>
        <end position="678"/>
    </location>
</feature>
<feature type="compositionally biased region" description="Basic residues" evidence="6">
    <location>
        <begin position="14"/>
        <end position="31"/>
    </location>
</feature>
<feature type="compositionally biased region" description="Polar residues" evidence="6">
    <location>
        <begin position="50"/>
        <end position="61"/>
    </location>
</feature>
<dbReference type="GO" id="GO:0003724">
    <property type="term" value="F:RNA helicase activity"/>
    <property type="evidence" value="ECO:0007669"/>
    <property type="project" value="UniProtKB-EC"/>
</dbReference>
<dbReference type="InterPro" id="IPR001650">
    <property type="entry name" value="Helicase_C-like"/>
</dbReference>
<evidence type="ECO:0000313" key="9">
    <source>
        <dbReference type="EMBL" id="KAF0979670.1"/>
    </source>
</evidence>
<keyword evidence="4 5" id="KW-0694">RNA-binding</keyword>
<evidence type="ECO:0000259" key="8">
    <source>
        <dbReference type="PROSITE" id="PS51194"/>
    </source>
</evidence>
<comment type="caution">
    <text evidence="9">The sequence shown here is derived from an EMBL/GenBank/DDBJ whole genome shotgun (WGS) entry which is preliminary data.</text>
</comment>
<dbReference type="EMBL" id="VFQX01000023">
    <property type="protein sequence ID" value="KAF0979670.1"/>
    <property type="molecule type" value="Genomic_DNA"/>
</dbReference>
<keyword evidence="3 5" id="KW-0067">ATP-binding</keyword>
<dbReference type="PROSITE" id="PS51194">
    <property type="entry name" value="HELICASE_CTER"/>
    <property type="match status" value="1"/>
</dbReference>
<dbReference type="InterPro" id="IPR027417">
    <property type="entry name" value="P-loop_NTPase"/>
</dbReference>
<dbReference type="AlphaFoldDB" id="A0A6A5C1C3"/>
<dbReference type="VEuPathDB" id="AmoebaDB:NF0081730"/>
<dbReference type="PANTHER" id="PTHR24031">
    <property type="entry name" value="RNA HELICASE"/>
    <property type="match status" value="1"/>
</dbReference>
<evidence type="ECO:0000256" key="5">
    <source>
        <dbReference type="RuleBase" id="RU365068"/>
    </source>
</evidence>
<keyword evidence="2 5" id="KW-0378">Hydrolase</keyword>
<feature type="region of interest" description="Disordered" evidence="6">
    <location>
        <begin position="101"/>
        <end position="172"/>
    </location>
</feature>
<dbReference type="SMART" id="SM00487">
    <property type="entry name" value="DEXDc"/>
    <property type="match status" value="1"/>
</dbReference>
<dbReference type="SUPFAM" id="SSF52540">
    <property type="entry name" value="P-loop containing nucleoside triphosphate hydrolases"/>
    <property type="match status" value="1"/>
</dbReference>
<name>A0A6A5C1C3_NAEFO</name>
<proteinExistence type="inferred from homology"/>
<keyword evidence="1 5" id="KW-0547">Nucleotide-binding</keyword>
<dbReference type="GeneID" id="68108556"/>
<dbReference type="GO" id="GO:0005524">
    <property type="term" value="F:ATP binding"/>
    <property type="evidence" value="ECO:0007669"/>
    <property type="project" value="UniProtKB-UniRule"/>
</dbReference>
<feature type="compositionally biased region" description="Low complexity" evidence="6">
    <location>
        <begin position="62"/>
        <end position="73"/>
    </location>
</feature>
<feature type="region of interest" description="Disordered" evidence="6">
    <location>
        <begin position="1"/>
        <end position="73"/>
    </location>
</feature>
<dbReference type="VEuPathDB" id="AmoebaDB:NfTy_030040"/>
<dbReference type="InterPro" id="IPR011545">
    <property type="entry name" value="DEAD/DEAH_box_helicase_dom"/>
</dbReference>
<dbReference type="RefSeq" id="XP_044564383.1">
    <property type="nucleotide sequence ID" value="XM_044704003.1"/>
</dbReference>
<dbReference type="OrthoDB" id="3370at2759"/>
<feature type="compositionally biased region" description="Basic and acidic residues" evidence="6">
    <location>
        <begin position="120"/>
        <end position="130"/>
    </location>
</feature>
<keyword evidence="10" id="KW-1185">Reference proteome</keyword>
<comment type="similarity">
    <text evidence="5">Belongs to the DEAD box helicase family.</text>
</comment>
<dbReference type="Gene3D" id="3.40.50.300">
    <property type="entry name" value="P-loop containing nucleotide triphosphate hydrolases"/>
    <property type="match status" value="2"/>
</dbReference>
<dbReference type="CDD" id="cd18787">
    <property type="entry name" value="SF2_C_DEAD"/>
    <property type="match status" value="1"/>
</dbReference>
<comment type="catalytic activity">
    <reaction evidence="5">
        <text>ATP + H2O = ADP + phosphate + H(+)</text>
        <dbReference type="Rhea" id="RHEA:13065"/>
        <dbReference type="ChEBI" id="CHEBI:15377"/>
        <dbReference type="ChEBI" id="CHEBI:15378"/>
        <dbReference type="ChEBI" id="CHEBI:30616"/>
        <dbReference type="ChEBI" id="CHEBI:43474"/>
        <dbReference type="ChEBI" id="CHEBI:456216"/>
        <dbReference type="EC" id="3.6.4.13"/>
    </reaction>
</comment>
<sequence>MKKHSFNVHSSFLNHHHHPTTHGKHSNHHQFNKNDFYGNNRYHRDENNEQVENSTFPNKAQSSSSESSFNNKSVSWLGLTRVNKVDERFRTNQSRDLALQFLDDEEELKSNEPTITQENDETHEQDNNENRKKRKYSSEEDDEELDDTPRLFDDDVESEQEEDERELDISERTNDATTAAVINIWAKKQKINEHKDVRLGNVWVMSNARVPVDKASLSKNITDALQNRPNPIHELFAVQRAVVPVLIAMSKSGTPGDICIGSPTGSGKTLAYVLPIVEVLSSLKFTKLRAIVVTPTHQLVNQVASVFRSFESCTSLTVKALNPHNRFEIEQAELIDPNTGDAKVDIVVGQPYLIYEHIKKTKGFTLENLRFIVYDEVDALLSDEHSSFVKGISDAYHNCDAVINRRAKTQIIPNIPLPVAYSFARTICCSATITPHAGKLDIIKLFRPQFFTYLAPAKLRASLDISSSLEDPLVGKKYYIPDTLAQFIVKYEAVTKPLYLIALLLDNKCRSKKTLVFCNDASTAMRLNMLLETAVSEGAFNSKDAFGVAPELNTKFSRYYNPKDKKSTSILSQFKKGVFNVMICTDVIGRGFDIEVDFVINYDAPLTLKTYIHRIGRTSRAGKEGTSFTFLTGPEIETYKSKLMARAEMSNLLEEFIIPHKRLNKFVEPFRFLIDKYKERVTRSTFRK</sequence>
<dbReference type="Pfam" id="PF00271">
    <property type="entry name" value="Helicase_C"/>
    <property type="match status" value="1"/>
</dbReference>
<dbReference type="GO" id="GO:0016787">
    <property type="term" value="F:hydrolase activity"/>
    <property type="evidence" value="ECO:0007669"/>
    <property type="project" value="UniProtKB-KW"/>
</dbReference>
<gene>
    <name evidence="9" type="ORF">FDP41_001338</name>
</gene>
<accession>A0A6A5C1C3</accession>
<dbReference type="EC" id="3.6.4.13" evidence="5"/>
<evidence type="ECO:0000256" key="2">
    <source>
        <dbReference type="ARBA" id="ARBA00022801"/>
    </source>
</evidence>
<evidence type="ECO:0000256" key="4">
    <source>
        <dbReference type="ARBA" id="ARBA00022884"/>
    </source>
</evidence>
<dbReference type="OMA" id="CCSATIT"/>
<organism evidence="9 10">
    <name type="scientific">Naegleria fowleri</name>
    <name type="common">Brain eating amoeba</name>
    <dbReference type="NCBI Taxonomy" id="5763"/>
    <lineage>
        <taxon>Eukaryota</taxon>
        <taxon>Discoba</taxon>
        <taxon>Heterolobosea</taxon>
        <taxon>Tetramitia</taxon>
        <taxon>Eutetramitia</taxon>
        <taxon>Vahlkampfiidae</taxon>
        <taxon>Naegleria</taxon>
    </lineage>
</organism>